<dbReference type="Pfam" id="PF00181">
    <property type="entry name" value="Ribosomal_L2_N"/>
    <property type="match status" value="1"/>
</dbReference>
<evidence type="ECO:0000313" key="9">
    <source>
        <dbReference type="Proteomes" id="UP000033946"/>
    </source>
</evidence>
<feature type="domain" description="Large ribosomal subunit protein uL2 C-terminal" evidence="6">
    <location>
        <begin position="123"/>
        <end position="253"/>
    </location>
</feature>
<dbReference type="GO" id="GO:0003723">
    <property type="term" value="F:RNA binding"/>
    <property type="evidence" value="ECO:0007669"/>
    <property type="project" value="InterPro"/>
</dbReference>
<sequence length="276" mass="30172">MPLKSYRPITPSLRQLTRLVKSEVTKNKPEKSLIVSKKGSVGRSGGRVSVRHRQAGVKKYYRIIDFKRDKQNIPAKVVAIEYDPNRGPNVALLSYADGEKRYILAPEGLAVGAVVVSAEKAEPEIGNAMQLMNIPLGVAIHNIELNPGRGGQMVRGAGLGARLLAKEERYVNIKLPSGETRKVLGVCYATIGVLGNADLRHVNIGKAGRNRKLGWRPQVRGVAMPDPGKHPHAGSYKTTGIGMPSPKSPWGWKTRGKKTRRRTHTSKFILGKGKGR</sequence>
<dbReference type="InterPro" id="IPR022669">
    <property type="entry name" value="Ribosomal_uL2_C"/>
</dbReference>
<dbReference type="InterPro" id="IPR022666">
    <property type="entry name" value="Ribosomal_uL2_RNA-bd_dom"/>
</dbReference>
<feature type="region of interest" description="Disordered" evidence="5">
    <location>
        <begin position="221"/>
        <end position="276"/>
    </location>
</feature>
<dbReference type="Proteomes" id="UP000033946">
    <property type="component" value="Unassembled WGS sequence"/>
</dbReference>
<feature type="compositionally biased region" description="Basic residues" evidence="5">
    <location>
        <begin position="254"/>
        <end position="265"/>
    </location>
</feature>
<dbReference type="InterPro" id="IPR002171">
    <property type="entry name" value="Ribosomal_uL2"/>
</dbReference>
<gene>
    <name evidence="8" type="ORF">UX69_C0018G0011</name>
</gene>
<evidence type="ECO:0000256" key="2">
    <source>
        <dbReference type="ARBA" id="ARBA00022980"/>
    </source>
</evidence>
<dbReference type="InterPro" id="IPR014726">
    <property type="entry name" value="Ribosomal_uL2_dom3"/>
</dbReference>
<evidence type="ECO:0000256" key="3">
    <source>
        <dbReference type="ARBA" id="ARBA00023274"/>
    </source>
</evidence>
<dbReference type="SUPFAM" id="SSF50104">
    <property type="entry name" value="Translation proteins SH3-like domain"/>
    <property type="match status" value="1"/>
</dbReference>
<dbReference type="Gene3D" id="2.30.30.30">
    <property type="match status" value="1"/>
</dbReference>
<dbReference type="EMBL" id="LCNE01000018">
    <property type="protein sequence ID" value="KKU48346.1"/>
    <property type="molecule type" value="Genomic_DNA"/>
</dbReference>
<proteinExistence type="inferred from homology"/>
<protein>
    <recommendedName>
        <fullName evidence="4">50S ribosomal protein L2</fullName>
    </recommendedName>
</protein>
<keyword evidence="3" id="KW-0687">Ribonucleoprotein</keyword>
<comment type="similarity">
    <text evidence="1">Belongs to the universal ribosomal protein uL2 family.</text>
</comment>
<dbReference type="PATRIC" id="fig|1619111.3.peg.297"/>
<evidence type="ECO:0000256" key="4">
    <source>
        <dbReference type="ARBA" id="ARBA00035459"/>
    </source>
</evidence>
<evidence type="ECO:0000256" key="5">
    <source>
        <dbReference type="SAM" id="MobiDB-lite"/>
    </source>
</evidence>
<comment type="caution">
    <text evidence="8">The sequence shown here is derived from an EMBL/GenBank/DDBJ whole genome shotgun (WGS) entry which is preliminary data.</text>
</comment>
<dbReference type="GO" id="GO:0015934">
    <property type="term" value="C:large ribosomal subunit"/>
    <property type="evidence" value="ECO:0007669"/>
    <property type="project" value="InterPro"/>
</dbReference>
<feature type="domain" description="Large ribosomal subunit protein uL2 RNA-binding" evidence="7">
    <location>
        <begin position="42"/>
        <end position="117"/>
    </location>
</feature>
<dbReference type="InterPro" id="IPR008991">
    <property type="entry name" value="Translation_prot_SH3-like_sf"/>
</dbReference>
<accession>A0A0G1QTL6</accession>
<evidence type="ECO:0000259" key="6">
    <source>
        <dbReference type="SMART" id="SM01382"/>
    </source>
</evidence>
<dbReference type="NCBIfam" id="TIGR01171">
    <property type="entry name" value="rplB_bact"/>
    <property type="match status" value="1"/>
</dbReference>
<keyword evidence="2 8" id="KW-0689">Ribosomal protein</keyword>
<dbReference type="GO" id="GO:0016740">
    <property type="term" value="F:transferase activity"/>
    <property type="evidence" value="ECO:0007669"/>
    <property type="project" value="InterPro"/>
</dbReference>
<dbReference type="GO" id="GO:0002181">
    <property type="term" value="P:cytoplasmic translation"/>
    <property type="evidence" value="ECO:0007669"/>
    <property type="project" value="TreeGrafter"/>
</dbReference>
<evidence type="ECO:0000259" key="7">
    <source>
        <dbReference type="SMART" id="SM01383"/>
    </source>
</evidence>
<dbReference type="InterPro" id="IPR012340">
    <property type="entry name" value="NA-bd_OB-fold"/>
</dbReference>
<evidence type="ECO:0000256" key="1">
    <source>
        <dbReference type="ARBA" id="ARBA00005636"/>
    </source>
</evidence>
<dbReference type="PANTHER" id="PTHR13691">
    <property type="entry name" value="RIBOSOMAL PROTEIN L2"/>
    <property type="match status" value="1"/>
</dbReference>
<dbReference type="SUPFAM" id="SSF50249">
    <property type="entry name" value="Nucleic acid-binding proteins"/>
    <property type="match status" value="1"/>
</dbReference>
<name>A0A0G1QTL6_UNCKA</name>
<dbReference type="InterPro" id="IPR005880">
    <property type="entry name" value="Ribosomal_uL2_bac/org-type"/>
</dbReference>
<dbReference type="Gene3D" id="2.40.50.140">
    <property type="entry name" value="Nucleic acid-binding proteins"/>
    <property type="match status" value="1"/>
</dbReference>
<dbReference type="SMART" id="SM01383">
    <property type="entry name" value="Ribosomal_L2"/>
    <property type="match status" value="1"/>
</dbReference>
<organism evidence="8 9">
    <name type="scientific">candidate division WWE3 bacterium GW2011_GWA2_46_9</name>
    <dbReference type="NCBI Taxonomy" id="1619111"/>
    <lineage>
        <taxon>Bacteria</taxon>
        <taxon>Katanobacteria</taxon>
    </lineage>
</organism>
<dbReference type="GO" id="GO:0003735">
    <property type="term" value="F:structural constituent of ribosome"/>
    <property type="evidence" value="ECO:0007669"/>
    <property type="project" value="InterPro"/>
</dbReference>
<dbReference type="FunFam" id="2.30.30.30:FF:000001">
    <property type="entry name" value="50S ribosomal protein L2"/>
    <property type="match status" value="1"/>
</dbReference>
<evidence type="ECO:0000313" key="8">
    <source>
        <dbReference type="EMBL" id="KKU48346.1"/>
    </source>
</evidence>
<dbReference type="Pfam" id="PF03947">
    <property type="entry name" value="Ribosomal_L2_C"/>
    <property type="match status" value="1"/>
</dbReference>
<dbReference type="PIRSF" id="PIRSF002158">
    <property type="entry name" value="Ribosomal_L2"/>
    <property type="match status" value="1"/>
</dbReference>
<dbReference type="InterPro" id="IPR014722">
    <property type="entry name" value="Rib_uL2_dom2"/>
</dbReference>
<dbReference type="AlphaFoldDB" id="A0A0G1QTL6"/>
<dbReference type="PANTHER" id="PTHR13691:SF5">
    <property type="entry name" value="LARGE RIBOSOMAL SUBUNIT PROTEIN UL2M"/>
    <property type="match status" value="1"/>
</dbReference>
<dbReference type="Gene3D" id="4.10.950.10">
    <property type="entry name" value="Ribosomal protein L2, domain 3"/>
    <property type="match status" value="1"/>
</dbReference>
<dbReference type="SMART" id="SM01382">
    <property type="entry name" value="Ribosomal_L2_C"/>
    <property type="match status" value="1"/>
</dbReference>
<reference evidence="8 9" key="1">
    <citation type="journal article" date="2015" name="Nature">
        <title>rRNA introns, odd ribosomes, and small enigmatic genomes across a large radiation of phyla.</title>
        <authorList>
            <person name="Brown C.T."/>
            <person name="Hug L.A."/>
            <person name="Thomas B.C."/>
            <person name="Sharon I."/>
            <person name="Castelle C.J."/>
            <person name="Singh A."/>
            <person name="Wilkins M.J."/>
            <person name="Williams K.H."/>
            <person name="Banfield J.F."/>
        </authorList>
    </citation>
    <scope>NUCLEOTIDE SEQUENCE [LARGE SCALE GENOMIC DNA]</scope>
</reference>